<evidence type="ECO:0000259" key="1">
    <source>
        <dbReference type="Pfam" id="PF01642"/>
    </source>
</evidence>
<evidence type="ECO:0000313" key="3">
    <source>
        <dbReference type="Proteomes" id="UP001148482"/>
    </source>
</evidence>
<reference evidence="2" key="1">
    <citation type="submission" date="2022-11" db="EMBL/GenBank/DDBJ databases">
        <title>Salinimicrobium profundisediminis sp. nov., isolated from deep-sea sediment of the Mariana Trench.</title>
        <authorList>
            <person name="Fu H."/>
        </authorList>
    </citation>
    <scope>NUCLEOTIDE SEQUENCE</scope>
    <source>
        <strain evidence="2">MT39</strain>
    </source>
</reference>
<dbReference type="GO" id="GO:0016866">
    <property type="term" value="F:intramolecular transferase activity"/>
    <property type="evidence" value="ECO:0007669"/>
    <property type="project" value="InterPro"/>
</dbReference>
<name>A0A9X3I0I8_9FLAO</name>
<protein>
    <submittedName>
        <fullName evidence="2">Methylmalonyl-CoA mutase subunit beta</fullName>
    </submittedName>
</protein>
<accession>A0A9X3I0I8</accession>
<dbReference type="InterPro" id="IPR006099">
    <property type="entry name" value="MeMalonylCoA_mutase_a/b_cat"/>
</dbReference>
<gene>
    <name evidence="2" type="ORF">OQ279_02330</name>
</gene>
<keyword evidence="3" id="KW-1185">Reference proteome</keyword>
<dbReference type="PANTHER" id="PTHR48101:SF1">
    <property type="entry name" value="METHYLMALONYL-COA MUTASE, LARGE SUBUNIT"/>
    <property type="match status" value="1"/>
</dbReference>
<dbReference type="RefSeq" id="WP_266068158.1">
    <property type="nucleotide sequence ID" value="NZ_JAPJDA010000002.1"/>
</dbReference>
<dbReference type="CDD" id="cd03677">
    <property type="entry name" value="MM_CoA_mutase_beta"/>
    <property type="match status" value="1"/>
</dbReference>
<feature type="domain" description="Methylmalonyl-CoA mutase alpha/beta chain catalytic" evidence="1">
    <location>
        <begin position="141"/>
        <end position="427"/>
    </location>
</feature>
<sequence length="465" mass="53039">MKESLFQEFPDVPAEQWKDQIKQDLKGASYDEKLIFRSLDGIAVQPFYTSADVKDHMQLPPPLPWRICEKINVTSAGESNTQAAKALQKGAESLWLHISSEDVEPDVLFEGFNLENLQVHLSFSFFSPDYVERLKSYFKNKNTEVYLQLDVLGNLAVTGKWFFDQKRDFKVLKSVTETTPYFASTVSVNSDLYQNAGASIPQQLAFSLAHVNEYLNLVCQKGEKQDQFQPQFILATGSNYFFEIAKIRALRLLYASLAKEYGLPETCFILAQPSQRDKTLYDYNVNLLRSTTQCMSAVLGGADAVSNQPYDLLFHKDSSFGRRIARNQLLVMKHEAYFDKVANPADGAYYIEHLTHEFAGKALEIFKQIEEEGGFLELLLKGELQKRIKVSAQKEQQLFDEGKLVLIGTNKFENSQDLMTQELEFDPFAKTSSEDTLIEPLFPVRLSEKLEQERLKKEQGILTES</sequence>
<dbReference type="Pfam" id="PF01642">
    <property type="entry name" value="MM_CoA_mutase"/>
    <property type="match status" value="1"/>
</dbReference>
<dbReference type="Proteomes" id="UP001148482">
    <property type="component" value="Unassembled WGS sequence"/>
</dbReference>
<comment type="caution">
    <text evidence="2">The sequence shown here is derived from an EMBL/GenBank/DDBJ whole genome shotgun (WGS) entry which is preliminary data.</text>
</comment>
<dbReference type="PANTHER" id="PTHR48101">
    <property type="entry name" value="METHYLMALONYL-COA MUTASE, MITOCHONDRIAL-RELATED"/>
    <property type="match status" value="1"/>
</dbReference>
<evidence type="ECO:0000313" key="2">
    <source>
        <dbReference type="EMBL" id="MCX2836977.1"/>
    </source>
</evidence>
<dbReference type="SUPFAM" id="SSF51703">
    <property type="entry name" value="Cobalamin (vitamin B12)-dependent enzymes"/>
    <property type="match status" value="1"/>
</dbReference>
<dbReference type="GO" id="GO:0031419">
    <property type="term" value="F:cobalamin binding"/>
    <property type="evidence" value="ECO:0007669"/>
    <property type="project" value="InterPro"/>
</dbReference>
<dbReference type="Gene3D" id="3.20.20.240">
    <property type="entry name" value="Methylmalonyl-CoA mutase"/>
    <property type="match status" value="1"/>
</dbReference>
<dbReference type="EMBL" id="JAPJDA010000002">
    <property type="protein sequence ID" value="MCX2836977.1"/>
    <property type="molecule type" value="Genomic_DNA"/>
</dbReference>
<dbReference type="InterPro" id="IPR016176">
    <property type="entry name" value="Cbl-dep_enz_cat"/>
</dbReference>
<organism evidence="2 3">
    <name type="scientific">Salinimicrobium profundisediminis</name>
    <dbReference type="NCBI Taxonomy" id="2994553"/>
    <lineage>
        <taxon>Bacteria</taxon>
        <taxon>Pseudomonadati</taxon>
        <taxon>Bacteroidota</taxon>
        <taxon>Flavobacteriia</taxon>
        <taxon>Flavobacteriales</taxon>
        <taxon>Flavobacteriaceae</taxon>
        <taxon>Salinimicrobium</taxon>
    </lineage>
</organism>
<dbReference type="AlphaFoldDB" id="A0A9X3I0I8"/>
<proteinExistence type="predicted"/>